<sequence>MNYSKVFPRFVSRLIFPTLLASTFLLLAFNADVLYLSRWQKHARYAISGGIHASFRRDFGEGVQVKYTKEWLQKQFTNPQGIASILLLIGGDIIQKAIAQLACNAPPSVPYFTPVIFTYGWVSYAFISVANAFGSADYFPKPDSPATVVTVASGDRRENQSWVIAVAGVALLLMIGGSTEDSWFLLLVGAIGTSEAHGIPLKRLRGHWEFWGKNMIGTLLRLEKTLPGAGYVLRPLFFTGPETELDYNACTTAEVNIIHGMEEMPRALPKAT</sequence>
<reference evidence="3" key="1">
    <citation type="journal article" date="2014" name="BMC Genomics">
        <title>The genome sequence of the biocontrol fungus Metarhizium anisopliae and comparative genomics of Metarhizium species.</title>
        <authorList>
            <person name="Pattemore J.A."/>
            <person name="Hane J.K."/>
            <person name="Williams A.H."/>
            <person name="Wilson B.A."/>
            <person name="Stodart B.J."/>
            <person name="Ash G.J."/>
        </authorList>
    </citation>
    <scope>NUCLEOTIDE SEQUENCE [LARGE SCALE GENOMIC DNA]</scope>
    <source>
        <strain evidence="3">BRIP 53293</strain>
    </source>
</reference>
<dbReference type="EMBL" id="KE384747">
    <property type="protein sequence ID" value="KJK76167.1"/>
    <property type="molecule type" value="Genomic_DNA"/>
</dbReference>
<keyword evidence="1" id="KW-1133">Transmembrane helix</keyword>
<organism evidence="2 3">
    <name type="scientific">Metarhizium anisopliae BRIP 53293</name>
    <dbReference type="NCBI Taxonomy" id="1291518"/>
    <lineage>
        <taxon>Eukaryota</taxon>
        <taxon>Fungi</taxon>
        <taxon>Dikarya</taxon>
        <taxon>Ascomycota</taxon>
        <taxon>Pezizomycotina</taxon>
        <taxon>Sordariomycetes</taxon>
        <taxon>Hypocreomycetidae</taxon>
        <taxon>Hypocreales</taxon>
        <taxon>Clavicipitaceae</taxon>
        <taxon>Metarhizium</taxon>
    </lineage>
</organism>
<keyword evidence="1" id="KW-0812">Transmembrane</keyword>
<dbReference type="AlphaFoldDB" id="A0A0D9NQ48"/>
<evidence type="ECO:0000313" key="2">
    <source>
        <dbReference type="EMBL" id="KJK76167.1"/>
    </source>
</evidence>
<name>A0A0D9NQ48_METAN</name>
<keyword evidence="1" id="KW-0472">Membrane</keyword>
<feature type="transmembrane region" description="Helical" evidence="1">
    <location>
        <begin position="161"/>
        <end position="177"/>
    </location>
</feature>
<evidence type="ECO:0000256" key="1">
    <source>
        <dbReference type="SAM" id="Phobius"/>
    </source>
</evidence>
<dbReference type="STRING" id="1291518.A0A0D9NQ48"/>
<gene>
    <name evidence="2" type="ORF">H634G_08573</name>
</gene>
<proteinExistence type="predicted"/>
<feature type="transmembrane region" description="Helical" evidence="1">
    <location>
        <begin position="14"/>
        <end position="36"/>
    </location>
</feature>
<protein>
    <submittedName>
        <fullName evidence="2">Uncharacterized protein</fullName>
    </submittedName>
</protein>
<dbReference type="OrthoDB" id="1937642at2759"/>
<accession>A0A0D9NQ48</accession>
<keyword evidence="3" id="KW-1185">Reference proteome</keyword>
<evidence type="ECO:0000313" key="3">
    <source>
        <dbReference type="Proteomes" id="UP000054544"/>
    </source>
</evidence>
<dbReference type="Proteomes" id="UP000054544">
    <property type="component" value="Unassembled WGS sequence"/>
</dbReference>